<dbReference type="EMBL" id="FNVA01000006">
    <property type="protein sequence ID" value="SEG54065.1"/>
    <property type="molecule type" value="Genomic_DNA"/>
</dbReference>
<dbReference type="PANTHER" id="PTHR31528">
    <property type="entry name" value="4-AMINO-5-HYDROXYMETHYL-2-METHYLPYRIMIDINE PHOSPHATE SYNTHASE THI11-RELATED"/>
    <property type="match status" value="1"/>
</dbReference>
<dbReference type="Proteomes" id="UP000236728">
    <property type="component" value="Unassembled WGS sequence"/>
</dbReference>
<dbReference type="GO" id="GO:0009228">
    <property type="term" value="P:thiamine biosynthetic process"/>
    <property type="evidence" value="ECO:0007669"/>
    <property type="project" value="InterPro"/>
</dbReference>
<dbReference type="Pfam" id="PF09084">
    <property type="entry name" value="NMT1"/>
    <property type="match status" value="1"/>
</dbReference>
<dbReference type="AlphaFoldDB" id="A0A1H6B158"/>
<organism evidence="2 3">
    <name type="scientific">Bryocella elongata</name>
    <dbReference type="NCBI Taxonomy" id="863522"/>
    <lineage>
        <taxon>Bacteria</taxon>
        <taxon>Pseudomonadati</taxon>
        <taxon>Acidobacteriota</taxon>
        <taxon>Terriglobia</taxon>
        <taxon>Terriglobales</taxon>
        <taxon>Acidobacteriaceae</taxon>
        <taxon>Bryocella</taxon>
    </lineage>
</organism>
<evidence type="ECO:0000259" key="1">
    <source>
        <dbReference type="Pfam" id="PF09084"/>
    </source>
</evidence>
<feature type="domain" description="SsuA/THI5-like" evidence="1">
    <location>
        <begin position="60"/>
        <end position="265"/>
    </location>
</feature>
<dbReference type="Gene3D" id="3.40.190.10">
    <property type="entry name" value="Periplasmic binding protein-like II"/>
    <property type="match status" value="2"/>
</dbReference>
<accession>A0A1H6B158</accession>
<dbReference type="SUPFAM" id="SSF53850">
    <property type="entry name" value="Periplasmic binding protein-like II"/>
    <property type="match status" value="1"/>
</dbReference>
<keyword evidence="3" id="KW-1185">Reference proteome</keyword>
<evidence type="ECO:0000313" key="2">
    <source>
        <dbReference type="EMBL" id="SEG54065.1"/>
    </source>
</evidence>
<evidence type="ECO:0000313" key="3">
    <source>
        <dbReference type="Proteomes" id="UP000236728"/>
    </source>
</evidence>
<proteinExistence type="predicted"/>
<sequence length="342" mass="38241">MVLAATLALRRRVGRLRSSSLIPAAMCGFLLAVSTPLTGCQSEHHDGLTVVKLQADWYPQPEHGGFYTALNKGYYKAEGLDVQILPSSPFANSDALVARGVSQFGMNSSDHVLEAIANANEPLLALGATMQHDPQGIMVHAESPVQTWSDIDGRTIAVRPGSTWWEFIVKKFHLDHVHEIPATYSVAAFLHDPNYIQQGFVTSEPYFAERAGAHTRMLLNRDAGFDPYRVFFTSREYAAAHPDIVAKFTRASIRGWKEYMQDPRETNALLLKLNPALNADWEQFSWRKLHEGNFITGDPAKGEAVGQFDPARWQQMYEQLVALHMIKRPIDPKSAYSTAFNQ</sequence>
<dbReference type="PANTHER" id="PTHR31528:SF3">
    <property type="entry name" value="THIAMINE BIOSYNTHESIS PROTEIN HI_0357-RELATED"/>
    <property type="match status" value="1"/>
</dbReference>
<dbReference type="InterPro" id="IPR015168">
    <property type="entry name" value="SsuA/THI5"/>
</dbReference>
<dbReference type="OrthoDB" id="9815602at2"/>
<reference evidence="2 3" key="1">
    <citation type="submission" date="2016-10" db="EMBL/GenBank/DDBJ databases">
        <authorList>
            <person name="de Groot N.N."/>
        </authorList>
    </citation>
    <scope>NUCLEOTIDE SEQUENCE [LARGE SCALE GENOMIC DNA]</scope>
    <source>
        <strain evidence="2 3">DSM 22489</strain>
    </source>
</reference>
<dbReference type="InterPro" id="IPR027939">
    <property type="entry name" value="NMT1/THI5"/>
</dbReference>
<gene>
    <name evidence="2" type="ORF">SAMN05421819_3398</name>
</gene>
<protein>
    <submittedName>
        <fullName evidence="2">NitT/TauT family transport system substrate-binding protein</fullName>
    </submittedName>
</protein>
<name>A0A1H6B158_9BACT</name>
<dbReference type="RefSeq" id="WP_103934269.1">
    <property type="nucleotide sequence ID" value="NZ_FNVA01000006.1"/>
</dbReference>